<sequence>MGKSKKVGIQRPLKKVRFHLFLAVFKLRSKSRIFIAGEQCVEPIEASSNLLNELFQCLHSNRVFLSERSLEMNTF</sequence>
<dbReference type="STRING" id="333138.LQ50_12380"/>
<evidence type="ECO:0000313" key="2">
    <source>
        <dbReference type="Proteomes" id="UP000030832"/>
    </source>
</evidence>
<dbReference type="AlphaFoldDB" id="A0A0B0IBF2"/>
<reference evidence="1 2" key="1">
    <citation type="submission" date="2014-09" db="EMBL/GenBank/DDBJ databases">
        <title>Genome sequencing and annotation of Bacillus Okhensis strain Kh10-101T.</title>
        <authorList>
            <person name="Prakash J.S."/>
        </authorList>
    </citation>
    <scope>NUCLEOTIDE SEQUENCE [LARGE SCALE GENOMIC DNA]</scope>
    <source>
        <strain evidence="2">Kh10-101T</strain>
    </source>
</reference>
<protein>
    <submittedName>
        <fullName evidence="1">Uncharacterized protein</fullName>
    </submittedName>
</protein>
<accession>A0A0B0IBF2</accession>
<gene>
    <name evidence="1" type="ORF">LQ50_12380</name>
</gene>
<proteinExistence type="predicted"/>
<name>A0A0B0IBF2_9BACI</name>
<comment type="caution">
    <text evidence="1">The sequence shown here is derived from an EMBL/GenBank/DDBJ whole genome shotgun (WGS) entry which is preliminary data.</text>
</comment>
<dbReference type="Proteomes" id="UP000030832">
    <property type="component" value="Unassembled WGS sequence"/>
</dbReference>
<keyword evidence="2" id="KW-1185">Reference proteome</keyword>
<dbReference type="EMBL" id="JRJU01000014">
    <property type="protein sequence ID" value="KHF39858.1"/>
    <property type="molecule type" value="Genomic_DNA"/>
</dbReference>
<evidence type="ECO:0000313" key="1">
    <source>
        <dbReference type="EMBL" id="KHF39858.1"/>
    </source>
</evidence>
<organism evidence="1 2">
    <name type="scientific">Halalkalibacter okhensis</name>
    <dbReference type="NCBI Taxonomy" id="333138"/>
    <lineage>
        <taxon>Bacteria</taxon>
        <taxon>Bacillati</taxon>
        <taxon>Bacillota</taxon>
        <taxon>Bacilli</taxon>
        <taxon>Bacillales</taxon>
        <taxon>Bacillaceae</taxon>
        <taxon>Halalkalibacter</taxon>
    </lineage>
</organism>